<dbReference type="Pfam" id="PF00884">
    <property type="entry name" value="Sulfatase"/>
    <property type="match status" value="1"/>
</dbReference>
<dbReference type="PANTHER" id="PTHR10342">
    <property type="entry name" value="ARYLSULFATASE"/>
    <property type="match status" value="1"/>
</dbReference>
<dbReference type="SUPFAM" id="SSF53649">
    <property type="entry name" value="Alkaline phosphatase-like"/>
    <property type="match status" value="1"/>
</dbReference>
<dbReference type="InterPro" id="IPR047115">
    <property type="entry name" value="ARSB"/>
</dbReference>
<dbReference type="InterPro" id="IPR017850">
    <property type="entry name" value="Alkaline_phosphatase_core_sf"/>
</dbReference>
<dbReference type="GO" id="GO:0046872">
    <property type="term" value="F:metal ion binding"/>
    <property type="evidence" value="ECO:0007669"/>
    <property type="project" value="UniProtKB-KW"/>
</dbReference>
<sequence length="420" mass="46787">MSGLFAHRIGFSRILPSDIEIHPSSNYSIPIGVKLLPEYFRDQGYETHGAGKWNIGHCNDAYLPMARGFDSFVGYFSGGINYVTHLTKDGHVDLFAATESLFERVTDLRFSDEIFEERALSVIEEAVRPLFLWVAFQCPHDNEGFIKMSPRDAFEEGVRLTDARVGAVVDAVKKKKVRRRGDYLVVVHSDNGAYPCGVNLAGTSYPLRGCKFNYFQGGIRVPAIVAGSALPASARGTEYPNLAHHVDWLATLLAVAGGTLDDDDETSSVNHWPFLQNEILNINRRALLYVGLGDTYAVAIRDDGIKLLHGVYNNSDYYDPDINYSGEQSCIGSAPPLLLRPTWLFNLTTDPLERDNLATNPEYAPLVDAVLRLAMDENRRNSYKPLLHFGEEPLSALAPVFQRSANFVGPFNCSLNYYLH</sequence>
<dbReference type="Gene3D" id="3.30.1120.10">
    <property type="match status" value="1"/>
</dbReference>
<protein>
    <recommendedName>
        <fullName evidence="4">Sulfatase N-terminal domain-containing protein</fullName>
    </recommendedName>
</protein>
<dbReference type="PANTHER" id="PTHR10342:SF274">
    <property type="entry name" value="ARYLSULFATASE B"/>
    <property type="match status" value="1"/>
</dbReference>
<gene>
    <name evidence="5" type="ORF">CTAYLR_000631</name>
</gene>
<evidence type="ECO:0000259" key="4">
    <source>
        <dbReference type="Pfam" id="PF00884"/>
    </source>
</evidence>
<name>A0AAD7UAD1_9STRA</name>
<keyword evidence="2" id="KW-0106">Calcium</keyword>
<keyword evidence="3" id="KW-0325">Glycoprotein</keyword>
<dbReference type="Proteomes" id="UP001230188">
    <property type="component" value="Unassembled WGS sequence"/>
</dbReference>
<organism evidence="5 6">
    <name type="scientific">Chrysophaeum taylorii</name>
    <dbReference type="NCBI Taxonomy" id="2483200"/>
    <lineage>
        <taxon>Eukaryota</taxon>
        <taxon>Sar</taxon>
        <taxon>Stramenopiles</taxon>
        <taxon>Ochrophyta</taxon>
        <taxon>Pelagophyceae</taxon>
        <taxon>Pelagomonadales</taxon>
        <taxon>Pelagomonadaceae</taxon>
        <taxon>Chrysophaeum</taxon>
    </lineage>
</organism>
<dbReference type="EMBL" id="JAQMWT010000524">
    <property type="protein sequence ID" value="KAJ8600322.1"/>
    <property type="molecule type" value="Genomic_DNA"/>
</dbReference>
<dbReference type="GO" id="GO:0008484">
    <property type="term" value="F:sulfuric ester hydrolase activity"/>
    <property type="evidence" value="ECO:0007669"/>
    <property type="project" value="InterPro"/>
</dbReference>
<comment type="caution">
    <text evidence="5">The sequence shown here is derived from an EMBL/GenBank/DDBJ whole genome shotgun (WGS) entry which is preliminary data.</text>
</comment>
<dbReference type="AlphaFoldDB" id="A0AAD7UAD1"/>
<keyword evidence="1" id="KW-0479">Metal-binding</keyword>
<dbReference type="Gene3D" id="3.40.720.10">
    <property type="entry name" value="Alkaline Phosphatase, subunit A"/>
    <property type="match status" value="1"/>
</dbReference>
<dbReference type="InterPro" id="IPR000917">
    <property type="entry name" value="Sulfatase_N"/>
</dbReference>
<evidence type="ECO:0000313" key="6">
    <source>
        <dbReference type="Proteomes" id="UP001230188"/>
    </source>
</evidence>
<evidence type="ECO:0000256" key="3">
    <source>
        <dbReference type="ARBA" id="ARBA00023180"/>
    </source>
</evidence>
<keyword evidence="6" id="KW-1185">Reference proteome</keyword>
<evidence type="ECO:0000256" key="2">
    <source>
        <dbReference type="ARBA" id="ARBA00022837"/>
    </source>
</evidence>
<proteinExistence type="predicted"/>
<evidence type="ECO:0000256" key="1">
    <source>
        <dbReference type="ARBA" id="ARBA00022723"/>
    </source>
</evidence>
<evidence type="ECO:0000313" key="5">
    <source>
        <dbReference type="EMBL" id="KAJ8600322.1"/>
    </source>
</evidence>
<reference evidence="5" key="1">
    <citation type="submission" date="2023-01" db="EMBL/GenBank/DDBJ databases">
        <title>Metagenome sequencing of chrysophaentin producing Chrysophaeum taylorii.</title>
        <authorList>
            <person name="Davison J."/>
            <person name="Bewley C."/>
        </authorList>
    </citation>
    <scope>NUCLEOTIDE SEQUENCE</scope>
    <source>
        <strain evidence="5">NIES-1699</strain>
    </source>
</reference>
<accession>A0AAD7UAD1</accession>
<feature type="domain" description="Sulfatase N-terminal" evidence="4">
    <location>
        <begin position="3"/>
        <end position="257"/>
    </location>
</feature>